<dbReference type="InterPro" id="IPR003439">
    <property type="entry name" value="ABC_transporter-like_ATP-bd"/>
</dbReference>
<comment type="subcellular location">
    <subcellularLocation>
        <location evidence="1">Cell membrane</location>
        <topology evidence="1">Peripheral membrane protein</topology>
    </subcellularLocation>
</comment>
<dbReference type="PROSITE" id="PS00211">
    <property type="entry name" value="ABC_TRANSPORTER_1"/>
    <property type="match status" value="1"/>
</dbReference>
<feature type="domain" description="ABC transporter" evidence="6">
    <location>
        <begin position="419"/>
        <end position="664"/>
    </location>
</feature>
<dbReference type="Pfam" id="PF00005">
    <property type="entry name" value="ABC_tran"/>
    <property type="match status" value="1"/>
</dbReference>
<organism evidence="7 8">
    <name type="scientific">Mesorhizobium salmacidum</name>
    <dbReference type="NCBI Taxonomy" id="3015171"/>
    <lineage>
        <taxon>Bacteria</taxon>
        <taxon>Pseudomonadati</taxon>
        <taxon>Pseudomonadota</taxon>
        <taxon>Alphaproteobacteria</taxon>
        <taxon>Hyphomicrobiales</taxon>
        <taxon>Phyllobacteriaceae</taxon>
        <taxon>Mesorhizobium</taxon>
    </lineage>
</organism>
<dbReference type="Gene3D" id="3.40.50.300">
    <property type="entry name" value="P-loop containing nucleotide triphosphate hydrolases"/>
    <property type="match status" value="1"/>
</dbReference>
<dbReference type="PANTHER" id="PTHR43166:SF35">
    <property type="entry name" value="L-CYSTINE IMPORT ATP-BINDING PROTEIN TCYN"/>
    <property type="match status" value="1"/>
</dbReference>
<dbReference type="InterPro" id="IPR003593">
    <property type="entry name" value="AAA+_ATPase"/>
</dbReference>
<dbReference type="EMBL" id="JAPYKS010000043">
    <property type="protein sequence ID" value="MEI9412931.1"/>
    <property type="molecule type" value="Genomic_DNA"/>
</dbReference>
<keyword evidence="4" id="KW-0547">Nucleotide-binding</keyword>
<keyword evidence="5" id="KW-0067">ATP-binding</keyword>
<dbReference type="SUPFAM" id="SSF52540">
    <property type="entry name" value="P-loop containing nucleoside triphosphate hydrolases"/>
    <property type="match status" value="1"/>
</dbReference>
<evidence type="ECO:0000256" key="2">
    <source>
        <dbReference type="ARBA" id="ARBA00005417"/>
    </source>
</evidence>
<dbReference type="InterPro" id="IPR027417">
    <property type="entry name" value="P-loop_NTPase"/>
</dbReference>
<accession>A0ABU8L677</accession>
<dbReference type="InterPro" id="IPR017871">
    <property type="entry name" value="ABC_transporter-like_CS"/>
</dbReference>
<dbReference type="CDD" id="cd06233">
    <property type="entry name" value="M14-like"/>
    <property type="match status" value="1"/>
</dbReference>
<evidence type="ECO:0000259" key="6">
    <source>
        <dbReference type="PROSITE" id="PS50893"/>
    </source>
</evidence>
<evidence type="ECO:0000313" key="7">
    <source>
        <dbReference type="EMBL" id="MEI9412931.1"/>
    </source>
</evidence>
<dbReference type="Pfam" id="PF10994">
    <property type="entry name" value="DUF2817"/>
    <property type="match status" value="1"/>
</dbReference>
<evidence type="ECO:0000256" key="3">
    <source>
        <dbReference type="ARBA" id="ARBA00022448"/>
    </source>
</evidence>
<dbReference type="InterPro" id="IPR050086">
    <property type="entry name" value="MetN_ABC_transporter-like"/>
</dbReference>
<evidence type="ECO:0000313" key="8">
    <source>
        <dbReference type="Proteomes" id="UP001387293"/>
    </source>
</evidence>
<reference evidence="7 8" key="1">
    <citation type="submission" date="2022-12" db="EMBL/GenBank/DDBJ databases">
        <authorList>
            <person name="Muema E."/>
        </authorList>
    </citation>
    <scope>NUCLEOTIDE SEQUENCE [LARGE SCALE GENOMIC DNA]</scope>
    <source>
        <strain evidence="8">1326</strain>
    </source>
</reference>
<dbReference type="SUPFAM" id="SSF53187">
    <property type="entry name" value="Zn-dependent exopeptidases"/>
    <property type="match status" value="1"/>
</dbReference>
<dbReference type="PANTHER" id="PTHR43166">
    <property type="entry name" value="AMINO ACID IMPORT ATP-BINDING PROTEIN"/>
    <property type="match status" value="1"/>
</dbReference>
<name>A0ABU8L677_9HYPH</name>
<gene>
    <name evidence="7" type="ORF">O7A60_29920</name>
</gene>
<comment type="caution">
    <text evidence="7">The sequence shown here is derived from an EMBL/GenBank/DDBJ whole genome shotgun (WGS) entry which is preliminary data.</text>
</comment>
<sequence>MNGLTASRPVGSPMRHDERPPAYACGFAALRQRFREAAERAGAELSEYVHPLNGPDGGALATDVALLGRRDARKLIVLISGTHGVEGPFGSACQTAWLGQKNLRRLPDDTAILAIHLINPWGTAWSRRVNEDNVDLNRNFIDWSSSAPVNNGYAGVHDALAYREWEGPDRIAADEKLAIARRRLGHAGLAAIVEAGQYEFADGMFYGGGRPVWSNRTLNEILKTFAREARQVIVFDLHTGAGPYGYPALLSVASSEHDGLAWGKSIFGPALSTVLTGPGAKTGTGIAATATGYVSDAVRKAMPNARVLPLVVECGTLDGPAVMEAVQADNWLHLFGKLDSPLGKRIRDTLRSAFIPVDPDWQRTCLSSSLRYFDRALADLRTVALDETTGSERIPPTARAVVVVDPVSAGEAKTTTPAVQIDELHKSFGALLVLKGVNLTAHAGEVISMIGSSGSGKSTFLRCINLLEQPDGGNVAIDGELIKMKPLSNGRLGPADMAQVERIRARVGMVFQNFNLWPHMTVVENIIEAPRHVLKEPREKAIEHALALLKKVGLADKHAHYPGQLSGGQQQRAAIARTLAMRPKVILFDEPTSALDPELVGEVLRVIRQLAEEGNTMILVTHEMQFAREVSHKVLFLHQGKVEEEGAPAELFGSPRSERLRQFLARTL</sequence>
<proteinExistence type="inferred from homology"/>
<protein>
    <submittedName>
        <fullName evidence="7">DUF2817 domain-containing protein</fullName>
    </submittedName>
</protein>
<keyword evidence="3" id="KW-0813">Transport</keyword>
<evidence type="ECO:0000256" key="5">
    <source>
        <dbReference type="ARBA" id="ARBA00022840"/>
    </source>
</evidence>
<dbReference type="Proteomes" id="UP001387293">
    <property type="component" value="Unassembled WGS sequence"/>
</dbReference>
<comment type="similarity">
    <text evidence="2">Belongs to the ABC transporter superfamily.</text>
</comment>
<dbReference type="Gene3D" id="3.40.630.10">
    <property type="entry name" value="Zn peptidases"/>
    <property type="match status" value="1"/>
</dbReference>
<dbReference type="InterPro" id="IPR021259">
    <property type="entry name" value="DUF2817"/>
</dbReference>
<dbReference type="CDD" id="cd03262">
    <property type="entry name" value="ABC_HisP_GlnQ"/>
    <property type="match status" value="1"/>
</dbReference>
<evidence type="ECO:0000256" key="4">
    <source>
        <dbReference type="ARBA" id="ARBA00022741"/>
    </source>
</evidence>
<dbReference type="PROSITE" id="PS50893">
    <property type="entry name" value="ABC_TRANSPORTER_2"/>
    <property type="match status" value="1"/>
</dbReference>
<keyword evidence="8" id="KW-1185">Reference proteome</keyword>
<dbReference type="SMART" id="SM00382">
    <property type="entry name" value="AAA"/>
    <property type="match status" value="1"/>
</dbReference>
<evidence type="ECO:0000256" key="1">
    <source>
        <dbReference type="ARBA" id="ARBA00004202"/>
    </source>
</evidence>